<dbReference type="EMBL" id="ML986651">
    <property type="protein sequence ID" value="KAF2261740.1"/>
    <property type="molecule type" value="Genomic_DNA"/>
</dbReference>
<keyword evidence="2" id="KW-0813">Transport</keyword>
<comment type="caution">
    <text evidence="7">The sequence shown here is derived from an EMBL/GenBank/DDBJ whole genome shotgun (WGS) entry which is preliminary data.</text>
</comment>
<evidence type="ECO:0000256" key="2">
    <source>
        <dbReference type="ARBA" id="ARBA00022448"/>
    </source>
</evidence>
<dbReference type="GO" id="GO:0006890">
    <property type="term" value="P:retrograde vesicle-mediated transport, Golgi to endoplasmic reticulum"/>
    <property type="evidence" value="ECO:0007669"/>
    <property type="project" value="InterPro"/>
</dbReference>
<dbReference type="AlphaFoldDB" id="A0A9P4K564"/>
<proteinExistence type="predicted"/>
<keyword evidence="4" id="KW-0653">Protein transport</keyword>
<protein>
    <submittedName>
        <fullName evidence="7">Secretory pathway Sec39</fullName>
    </submittedName>
</protein>
<evidence type="ECO:0000313" key="8">
    <source>
        <dbReference type="Proteomes" id="UP000800093"/>
    </source>
</evidence>
<evidence type="ECO:0000256" key="3">
    <source>
        <dbReference type="ARBA" id="ARBA00022824"/>
    </source>
</evidence>
<name>A0A9P4K564_9PLEO</name>
<dbReference type="Pfam" id="PF08314">
    <property type="entry name" value="Sec39"/>
    <property type="match status" value="1"/>
</dbReference>
<dbReference type="PANTHER" id="PTHR40787:SF3">
    <property type="entry name" value="PROTEIN TRANSPORT PROTEIN SEC39"/>
    <property type="match status" value="1"/>
</dbReference>
<evidence type="ECO:0000259" key="6">
    <source>
        <dbReference type="Pfam" id="PF08314"/>
    </source>
</evidence>
<dbReference type="GO" id="GO:0015031">
    <property type="term" value="P:protein transport"/>
    <property type="evidence" value="ECO:0007669"/>
    <property type="project" value="UniProtKB-KW"/>
</dbReference>
<reference evidence="8" key="1">
    <citation type="journal article" date="2020" name="Stud. Mycol.">
        <title>101 Dothideomycetes genomes: A test case for predicting lifestyles and emergence of pathogens.</title>
        <authorList>
            <person name="Haridas S."/>
            <person name="Albert R."/>
            <person name="Binder M."/>
            <person name="Bloem J."/>
            <person name="LaButti K."/>
            <person name="Salamov A."/>
            <person name="Andreopoulos B."/>
            <person name="Baker S."/>
            <person name="Barry K."/>
            <person name="Bills G."/>
            <person name="Bluhm B."/>
            <person name="Cannon C."/>
            <person name="Castanera R."/>
            <person name="Culley D."/>
            <person name="Daum C."/>
            <person name="Ezra D."/>
            <person name="Gonzalez J."/>
            <person name="Henrissat B."/>
            <person name="Kuo A."/>
            <person name="Liang C."/>
            <person name="Lipzen A."/>
            <person name="Lutzoni F."/>
            <person name="Magnuson J."/>
            <person name="Mondo S."/>
            <person name="Nolan M."/>
            <person name="Ohm R."/>
            <person name="Pangilinan J."/>
            <person name="Park H.-J."/>
            <person name="Ramirez L."/>
            <person name="Alfaro M."/>
            <person name="Sun H."/>
            <person name="Tritt A."/>
            <person name="Yoshinaga Y."/>
            <person name="Zwiers L.-H."/>
            <person name="Turgeon B."/>
            <person name="Goodwin S."/>
            <person name="Spatafora J."/>
            <person name="Crous P."/>
            <person name="Grigoriev I."/>
        </authorList>
    </citation>
    <scope>NUCLEOTIDE SEQUENCE [LARGE SCALE GENOMIC DNA]</scope>
    <source>
        <strain evidence="8">CBS 304.66</strain>
    </source>
</reference>
<keyword evidence="8" id="KW-1185">Reference proteome</keyword>
<organism evidence="7 8">
    <name type="scientific">Lojkania enalia</name>
    <dbReference type="NCBI Taxonomy" id="147567"/>
    <lineage>
        <taxon>Eukaryota</taxon>
        <taxon>Fungi</taxon>
        <taxon>Dikarya</taxon>
        <taxon>Ascomycota</taxon>
        <taxon>Pezizomycotina</taxon>
        <taxon>Dothideomycetes</taxon>
        <taxon>Pleosporomycetidae</taxon>
        <taxon>Pleosporales</taxon>
        <taxon>Pleosporales incertae sedis</taxon>
        <taxon>Lojkania</taxon>
    </lineage>
</organism>
<gene>
    <name evidence="7" type="ORF">CC78DRAFT_499714</name>
</gene>
<evidence type="ECO:0000256" key="4">
    <source>
        <dbReference type="ARBA" id="ARBA00022927"/>
    </source>
</evidence>
<keyword evidence="3" id="KW-0256">Endoplasmic reticulum</keyword>
<feature type="region of interest" description="Disordered" evidence="5">
    <location>
        <begin position="879"/>
        <end position="911"/>
    </location>
</feature>
<sequence>MAELEKLSAPQCVLLAVQYATESNIPALWALTTLREQDLELEQILRILLTFLPESTDPSHYIGYLNDLVTDARSFPEDQSASWDSSSVGELSNSQARKRAHKLPLLSLTHPLYRGETSLDAFTLFLIHRSHRIDAETGILSLVAELVAPFLHHSDYLRIWFISSVLPLLRLGYEYYPQNPIPSLETFVRLKGERAIESQLSSLRQPRSDKETKNPALLLRGVVGPWMCGANERKRRKLDVEHRRRSSGAQRGRAQDDWECLFSWMVRTSKEDFALVASAITEWDGPEDIDLGGFDEGHVYIDEDYQRLLELRYAQAAMASVYLVENNVLTSVQTSHSILSRLNTLLNFDPPQSLNAGLESLPSYDLSSPILQDSTTTVLQDEHIMELDNPITQPDRKAIRLLELFVFSACLLASLQHPMSVRDVARLYLRNDHSEQLTLLQKILHLLSSGPKLDIEQWKATRSTLLWLWNWGARSRGDGVRHGQGILGFVEEKRVHVEIFKALLESGHYVLASQTYIEDSAQQRILPLADVEGVILESVMHCYDNASNGNRTRGGMKRASDIIAAFVPHFSSSTRFQRFQALLSATHKMSYYSLILQHGVPFQPVNIRVNPDPLSLLPKLLSQNEKSYTHLDDLISIGQDLVIAMPSTLMDEGVDVIQLDPTTIQKKKSAAERRVIGMAIEAALQEDDFETAYSYVVNRLSPPSSPLVSPAASMSSRRFSLDSNHSAKHSDEAEDIAWRAALTAGRHESSPATSAWSGVAARSDLRRLEQRMELLSRALLLAPPSHLEEVLGVWQQCEGEMTKLLAEEAAEEERHNTIADQRLPGAFANETVTVQPRREVGRGAAEEAPMGLFDVARGAAAAFSKSAFPLRGTNVSTSRTGSIDLGGSQGRLSMDHGSDSESIGGAEDGNKVRKRDMVASAVTGGLASGIGWVLGAKPIQDHERE</sequence>
<dbReference type="GO" id="GO:0005783">
    <property type="term" value="C:endoplasmic reticulum"/>
    <property type="evidence" value="ECO:0007669"/>
    <property type="project" value="UniProtKB-SubCell"/>
</dbReference>
<evidence type="ECO:0000256" key="1">
    <source>
        <dbReference type="ARBA" id="ARBA00004240"/>
    </source>
</evidence>
<evidence type="ECO:0000256" key="5">
    <source>
        <dbReference type="SAM" id="MobiDB-lite"/>
    </source>
</evidence>
<dbReference type="Proteomes" id="UP000800093">
    <property type="component" value="Unassembled WGS sequence"/>
</dbReference>
<accession>A0A9P4K564</accession>
<dbReference type="PANTHER" id="PTHR40787">
    <property type="entry name" value="SECRETED PROTEIN"/>
    <property type="match status" value="1"/>
</dbReference>
<evidence type="ECO:0000313" key="7">
    <source>
        <dbReference type="EMBL" id="KAF2261740.1"/>
    </source>
</evidence>
<comment type="subcellular location">
    <subcellularLocation>
        <location evidence="1">Endoplasmic reticulum</location>
    </subcellularLocation>
</comment>
<dbReference type="InterPro" id="IPR013244">
    <property type="entry name" value="Sec39_domain"/>
</dbReference>
<feature type="domain" description="Sec39" evidence="6">
    <location>
        <begin position="13"/>
        <end position="814"/>
    </location>
</feature>
<dbReference type="OrthoDB" id="3434013at2759"/>